<reference evidence="1" key="1">
    <citation type="submission" date="2022-10" db="EMBL/GenBank/DDBJ databases">
        <title>Genome Sequence of Xylaria curta.</title>
        <authorList>
            <person name="Buettner E."/>
        </authorList>
    </citation>
    <scope>NUCLEOTIDE SEQUENCE</scope>
    <source>
        <strain evidence="1">Babe10</strain>
    </source>
</reference>
<evidence type="ECO:0000313" key="1">
    <source>
        <dbReference type="EMBL" id="KAJ2992057.1"/>
    </source>
</evidence>
<sequence>MAELPYTHPIIPLDSIVLITGANGLIASWAAEKLLKYGYRVRGTVRSVSRCSWMEPFFANRYGPGRFELIEVSDFSAPGAWDSAVKGVAGVAVVAAQVDFDLVDIDAAVNVELSSVTGLLKAAKDESSVKSIVFTSSAWAAWTPDPSKKVTLHEWSYNAEAVRVARSGASREEKGISGFMAFRSLLEQRIWDWIRTEKPSYTFNTILPDTVFGTTLSPKNQGIQSTCGMVSWVRDGVNLNVIASLRAQRFVDTEDLGLLYVSALTTPGVDGERLFAFGNKYNFAKVAQILQKLEPKKKIPAVEDDGWDQTDVPDKRAESLVSALNGRGWAKLEDSIRDCLSSIQQLDH</sequence>
<protein>
    <submittedName>
        <fullName evidence="1">Uncharacterized protein</fullName>
    </submittedName>
</protein>
<dbReference type="EMBL" id="JAPDGR010000292">
    <property type="protein sequence ID" value="KAJ2992057.1"/>
    <property type="molecule type" value="Genomic_DNA"/>
</dbReference>
<accession>A0ACC1PHF8</accession>
<evidence type="ECO:0000313" key="2">
    <source>
        <dbReference type="Proteomes" id="UP001143856"/>
    </source>
</evidence>
<organism evidence="1 2">
    <name type="scientific">Xylaria curta</name>
    <dbReference type="NCBI Taxonomy" id="42375"/>
    <lineage>
        <taxon>Eukaryota</taxon>
        <taxon>Fungi</taxon>
        <taxon>Dikarya</taxon>
        <taxon>Ascomycota</taxon>
        <taxon>Pezizomycotina</taxon>
        <taxon>Sordariomycetes</taxon>
        <taxon>Xylariomycetidae</taxon>
        <taxon>Xylariales</taxon>
        <taxon>Xylariaceae</taxon>
        <taxon>Xylaria</taxon>
    </lineage>
</organism>
<keyword evidence="2" id="KW-1185">Reference proteome</keyword>
<gene>
    <name evidence="1" type="ORF">NUW58_g2304</name>
</gene>
<dbReference type="Proteomes" id="UP001143856">
    <property type="component" value="Unassembled WGS sequence"/>
</dbReference>
<comment type="caution">
    <text evidence="1">The sequence shown here is derived from an EMBL/GenBank/DDBJ whole genome shotgun (WGS) entry which is preliminary data.</text>
</comment>
<proteinExistence type="predicted"/>
<name>A0ACC1PHF8_9PEZI</name>